<evidence type="ECO:0000313" key="2">
    <source>
        <dbReference type="Proteomes" id="UP000677244"/>
    </source>
</evidence>
<reference evidence="1 2" key="1">
    <citation type="submission" date="2021-03" db="EMBL/GenBank/DDBJ databases">
        <title>Assistant Professor.</title>
        <authorList>
            <person name="Huq M.A."/>
        </authorList>
    </citation>
    <scope>NUCLEOTIDE SEQUENCE [LARGE SCALE GENOMIC DNA]</scope>
    <source>
        <strain evidence="1 2">MAH-29</strain>
    </source>
</reference>
<organism evidence="1 2">
    <name type="scientific">Niastella soli</name>
    <dbReference type="NCBI Taxonomy" id="2821487"/>
    <lineage>
        <taxon>Bacteria</taxon>
        <taxon>Pseudomonadati</taxon>
        <taxon>Bacteroidota</taxon>
        <taxon>Chitinophagia</taxon>
        <taxon>Chitinophagales</taxon>
        <taxon>Chitinophagaceae</taxon>
        <taxon>Niastella</taxon>
    </lineage>
</organism>
<proteinExistence type="predicted"/>
<comment type="caution">
    <text evidence="1">The sequence shown here is derived from an EMBL/GenBank/DDBJ whole genome shotgun (WGS) entry which is preliminary data.</text>
</comment>
<protein>
    <submittedName>
        <fullName evidence="1">Uncharacterized protein</fullName>
    </submittedName>
</protein>
<dbReference type="Proteomes" id="UP000677244">
    <property type="component" value="Unassembled WGS sequence"/>
</dbReference>
<gene>
    <name evidence="1" type="ORF">J7I42_23110</name>
</gene>
<accession>A0ABS3YZE0</accession>
<name>A0ABS3YZE0_9BACT</name>
<dbReference type="EMBL" id="JAGHKO010000005">
    <property type="protein sequence ID" value="MBO9203199.1"/>
    <property type="molecule type" value="Genomic_DNA"/>
</dbReference>
<dbReference type="RefSeq" id="WP_209141250.1">
    <property type="nucleotide sequence ID" value="NZ_JAGHKO010000005.1"/>
</dbReference>
<evidence type="ECO:0000313" key="1">
    <source>
        <dbReference type="EMBL" id="MBO9203199.1"/>
    </source>
</evidence>
<keyword evidence="2" id="KW-1185">Reference proteome</keyword>
<sequence length="96" mass="11185">MLTTITNKYPVGYIAPDCVPPVSNNEKEFFEDLRVILRAAKAIKNPTINKKILEFYLSALIFKYAEYKISWLIETNLTNTLNRLLHYVRESECSKL</sequence>